<keyword evidence="1" id="KW-1133">Transmembrane helix</keyword>
<dbReference type="Gene3D" id="3.40.50.1820">
    <property type="entry name" value="alpha/beta hydrolase"/>
    <property type="match status" value="1"/>
</dbReference>
<evidence type="ECO:0000259" key="3">
    <source>
        <dbReference type="Pfam" id="PF07859"/>
    </source>
</evidence>
<dbReference type="InterPro" id="IPR013094">
    <property type="entry name" value="AB_hydrolase_3"/>
</dbReference>
<dbReference type="AlphaFoldDB" id="A0A6J8BJ52"/>
<reference evidence="4 5" key="1">
    <citation type="submission" date="2020-06" db="EMBL/GenBank/DDBJ databases">
        <authorList>
            <person name="Li R."/>
            <person name="Bekaert M."/>
        </authorList>
    </citation>
    <scope>NUCLEOTIDE SEQUENCE [LARGE SCALE GENOMIC DNA]</scope>
    <source>
        <strain evidence="5">wild</strain>
    </source>
</reference>
<dbReference type="PANTHER" id="PTHR12740:SF4">
    <property type="entry name" value="JNK1_MAPK8-ASSOCIATED MEMBRANE PROTEIN"/>
    <property type="match status" value="1"/>
</dbReference>
<dbReference type="GO" id="GO:0016787">
    <property type="term" value="F:hydrolase activity"/>
    <property type="evidence" value="ECO:0007669"/>
    <property type="project" value="InterPro"/>
</dbReference>
<dbReference type="GO" id="GO:0016020">
    <property type="term" value="C:membrane"/>
    <property type="evidence" value="ECO:0007669"/>
    <property type="project" value="InterPro"/>
</dbReference>
<protein>
    <submittedName>
        <fullName evidence="4">JNK1/MAPK8-associated membrane protein</fullName>
    </submittedName>
</protein>
<feature type="transmembrane region" description="Helical" evidence="1">
    <location>
        <begin position="223"/>
        <end position="242"/>
    </location>
</feature>
<dbReference type="InterPro" id="IPR008485">
    <property type="entry name" value="JAMP"/>
</dbReference>
<feature type="transmembrane region" description="Helical" evidence="1">
    <location>
        <begin position="100"/>
        <end position="121"/>
    </location>
</feature>
<feature type="transmembrane region" description="Helical" evidence="1">
    <location>
        <begin position="165"/>
        <end position="187"/>
    </location>
</feature>
<dbReference type="Proteomes" id="UP000507470">
    <property type="component" value="Unassembled WGS sequence"/>
</dbReference>
<name>A0A6J8BJ52_MYTCO</name>
<proteinExistence type="predicted"/>
<dbReference type="GO" id="GO:0031625">
    <property type="term" value="F:ubiquitin protein ligase binding"/>
    <property type="evidence" value="ECO:0007669"/>
    <property type="project" value="TreeGrafter"/>
</dbReference>
<evidence type="ECO:0000256" key="2">
    <source>
        <dbReference type="SAM" id="SignalP"/>
    </source>
</evidence>
<feature type="chain" id="PRO_5026886887" evidence="2">
    <location>
        <begin position="18"/>
        <end position="653"/>
    </location>
</feature>
<keyword evidence="5" id="KW-1185">Reference proteome</keyword>
<dbReference type="Pfam" id="PF05571">
    <property type="entry name" value="JAMP"/>
    <property type="match status" value="1"/>
</dbReference>
<dbReference type="GO" id="GO:0006986">
    <property type="term" value="P:response to unfolded protein"/>
    <property type="evidence" value="ECO:0007669"/>
    <property type="project" value="InterPro"/>
</dbReference>
<gene>
    <name evidence="4" type="ORF">MCOR_18684</name>
</gene>
<keyword evidence="2" id="KW-0732">Signal</keyword>
<feature type="transmembrane region" description="Helical" evidence="1">
    <location>
        <begin position="68"/>
        <end position="88"/>
    </location>
</feature>
<feature type="transmembrane region" description="Helical" evidence="1">
    <location>
        <begin position="263"/>
        <end position="280"/>
    </location>
</feature>
<sequence length="653" mass="73451">MLKLLILFPVIYGVSFGQKVSEKCPGLYCGRTLENGTLSNCGACVRGYQPDDSSENSICKRCEEEPSFYDWLFLGFMALLSLLLHWFFIDFTNRRKNNLIILHVSAFIESVLSGIVTILLVDPIGSFNIRSCKVKQLSDWYSMLYNPSPNYTTTLHCTQEIVYPLYTICMIYYAFSLLFMMLFRPLISYRCVETKGTKSIYAALYFHPILIVLQAMFGGLLYYAFPYIMLVISLVTSAAHLASTNILEVKQLFKNNFCDARNLIILVGHWILHAYAIISMTQLTDLTFHLSLLATVPLPVFFYICTVKFTDPDYVERQLQVQDIFLQASSGYAILGHIFMIIDVNRETFDFFKKRTEYGFTKAYFDVPITEARESSLRSAKLFSGSVDFDGAIKELNIPSKDVKDGIPVTIYKPATCRNDPSLFVYFHGGGNCVGSRAGVDTICKIFSRDAGCIVVNVEYRLAPEFKFPSNHDDVLCVVQWVKGHKEELGGSSKSTIGVGGDSAGGRLAAVVCHEEQGIDYQILVYPSVDSTHSSPAHQEFIRGPVLTKKLIDWFIGNYFSNESDKASLRGSPLQNDTESFSKLPPALVIVADIDPLRDNAILYHEKMKSSGTSSELLLVQGVVHAFFTMPGHFKECCKKPIERCTQFIKEHS</sequence>
<keyword evidence="1" id="KW-0472">Membrane</keyword>
<feature type="signal peptide" evidence="2">
    <location>
        <begin position="1"/>
        <end position="17"/>
    </location>
</feature>
<dbReference type="SUPFAM" id="SSF53474">
    <property type="entry name" value="alpha/beta-Hydrolases"/>
    <property type="match status" value="1"/>
</dbReference>
<organism evidence="4 5">
    <name type="scientific">Mytilus coruscus</name>
    <name type="common">Sea mussel</name>
    <dbReference type="NCBI Taxonomy" id="42192"/>
    <lineage>
        <taxon>Eukaryota</taxon>
        <taxon>Metazoa</taxon>
        <taxon>Spiralia</taxon>
        <taxon>Lophotrochozoa</taxon>
        <taxon>Mollusca</taxon>
        <taxon>Bivalvia</taxon>
        <taxon>Autobranchia</taxon>
        <taxon>Pteriomorphia</taxon>
        <taxon>Mytilida</taxon>
        <taxon>Mytiloidea</taxon>
        <taxon>Mytilidae</taxon>
        <taxon>Mytilinae</taxon>
        <taxon>Mytilus</taxon>
    </lineage>
</organism>
<evidence type="ECO:0000313" key="4">
    <source>
        <dbReference type="EMBL" id="CAC5382894.1"/>
    </source>
</evidence>
<dbReference type="OrthoDB" id="5920264at2759"/>
<evidence type="ECO:0000256" key="1">
    <source>
        <dbReference type="SAM" id="Phobius"/>
    </source>
</evidence>
<dbReference type="PANTHER" id="PTHR12740">
    <property type="entry name" value="JNK1/MAPK8-ASSOCIATED MEMBRANE PROTEIN"/>
    <property type="match status" value="1"/>
</dbReference>
<dbReference type="Pfam" id="PF07859">
    <property type="entry name" value="Abhydrolase_3"/>
    <property type="match status" value="1"/>
</dbReference>
<dbReference type="EMBL" id="CACVKT020003274">
    <property type="protein sequence ID" value="CAC5382894.1"/>
    <property type="molecule type" value="Genomic_DNA"/>
</dbReference>
<dbReference type="GO" id="GO:0036503">
    <property type="term" value="P:ERAD pathway"/>
    <property type="evidence" value="ECO:0007669"/>
    <property type="project" value="TreeGrafter"/>
</dbReference>
<keyword evidence="1" id="KW-0812">Transmembrane</keyword>
<accession>A0A6J8BJ52</accession>
<dbReference type="InterPro" id="IPR029058">
    <property type="entry name" value="AB_hydrolase_fold"/>
</dbReference>
<feature type="transmembrane region" description="Helical" evidence="1">
    <location>
        <begin position="199"/>
        <end position="217"/>
    </location>
</feature>
<evidence type="ECO:0000313" key="5">
    <source>
        <dbReference type="Proteomes" id="UP000507470"/>
    </source>
</evidence>
<feature type="domain" description="Alpha/beta hydrolase fold-3" evidence="3">
    <location>
        <begin position="424"/>
        <end position="628"/>
    </location>
</feature>